<evidence type="ECO:0000313" key="3">
    <source>
        <dbReference type="Proteomes" id="UP000242942"/>
    </source>
</evidence>
<proteinExistence type="predicted"/>
<feature type="transmembrane region" description="Helical" evidence="1">
    <location>
        <begin position="278"/>
        <end position="297"/>
    </location>
</feature>
<protein>
    <submittedName>
        <fullName evidence="2">PIR proteine</fullName>
    </submittedName>
</protein>
<keyword evidence="1" id="KW-0812">Transmembrane</keyword>
<name>A0A1D3JEG3_PLAOA</name>
<dbReference type="EMBL" id="FLRI01000377">
    <property type="protein sequence ID" value="SBT84239.1"/>
    <property type="molecule type" value="Genomic_DNA"/>
</dbReference>
<keyword evidence="1" id="KW-1133">Transmembrane helix</keyword>
<sequence length="352" mass="40906">MKMELSLDDLAMEKPFEPSSEFQNFFNALDKLCTSDDHDYTCHSFNYMEVDEPFKSIMVKMLNILKRSTIEENIYTKDITPKKESCLYYKYWFYYKILSDTTGNIDITKIKNTWKKNQDSIYPFPTIPCKFHAKSMEDVKILKVLYDHIFFSNSTEDTYNLIKRIQKCEFCKYLKNYINSIFMYKTIICNTMSPYAICMEYNDHFNKNINLSELSSLACESNEGVSHCPSYSKAEEPRREEISSGLGGDDLLSTLQEGPVSHGFPENSEGSILPVKNVIGGISVLGVSSVLFFLYKFTSFGSVMRRRTGWITKMWKNPQENIEQLLLRDSEKENINSENTQYNIAYTSIQGY</sequence>
<dbReference type="OrthoDB" id="10430857at2759"/>
<dbReference type="AlphaFoldDB" id="A0A1D3JEG3"/>
<evidence type="ECO:0000313" key="2">
    <source>
        <dbReference type="EMBL" id="SBT84239.1"/>
    </source>
</evidence>
<reference evidence="2 3" key="1">
    <citation type="submission" date="2016-06" db="EMBL/GenBank/DDBJ databases">
        <authorList>
            <consortium name="Pathogen Informatics"/>
        </authorList>
    </citation>
    <scope>NUCLEOTIDE SEQUENCE [LARGE SCALE GENOMIC DNA]</scope>
    <source>
        <strain evidence="2">PocGH01</strain>
    </source>
</reference>
<gene>
    <name evidence="2" type="primary">PocGH01_00040800</name>
    <name evidence="2" type="ORF">POCGH01_00040800</name>
</gene>
<dbReference type="VEuPathDB" id="PlasmoDB:PocGH01_00040800"/>
<keyword evidence="3" id="KW-1185">Reference proteome</keyword>
<organism evidence="2 3">
    <name type="scientific">Plasmodium ovale</name>
    <name type="common">malaria parasite P. ovale</name>
    <dbReference type="NCBI Taxonomy" id="36330"/>
    <lineage>
        <taxon>Eukaryota</taxon>
        <taxon>Sar</taxon>
        <taxon>Alveolata</taxon>
        <taxon>Apicomplexa</taxon>
        <taxon>Aconoidasida</taxon>
        <taxon>Haemosporida</taxon>
        <taxon>Plasmodiidae</taxon>
        <taxon>Plasmodium</taxon>
        <taxon>Plasmodium (Plasmodium)</taxon>
    </lineage>
</organism>
<dbReference type="Pfam" id="PF05795">
    <property type="entry name" value="Plasmodium_Vir"/>
    <property type="match status" value="1"/>
</dbReference>
<dbReference type="Proteomes" id="UP000242942">
    <property type="component" value="Unassembled WGS sequence"/>
</dbReference>
<keyword evidence="1" id="KW-0472">Membrane</keyword>
<evidence type="ECO:0000256" key="1">
    <source>
        <dbReference type="SAM" id="Phobius"/>
    </source>
</evidence>
<accession>A0A1D3JEG3</accession>
<dbReference type="VEuPathDB" id="PlasmoDB:POWCR01_000099700"/>
<dbReference type="InterPro" id="IPR008780">
    <property type="entry name" value="Plasmodium_Vir"/>
</dbReference>